<keyword evidence="2" id="KW-1185">Reference proteome</keyword>
<evidence type="ECO:0000313" key="1">
    <source>
        <dbReference type="EMBL" id="GAA4077033.1"/>
    </source>
</evidence>
<accession>A0ABP7VZ80</accession>
<proteinExistence type="predicted"/>
<comment type="caution">
    <text evidence="1">The sequence shown here is derived from an EMBL/GenBank/DDBJ whole genome shotgun (WGS) entry which is preliminary data.</text>
</comment>
<reference evidence="2" key="1">
    <citation type="journal article" date="2019" name="Int. J. Syst. Evol. Microbiol.">
        <title>The Global Catalogue of Microorganisms (GCM) 10K type strain sequencing project: providing services to taxonomists for standard genome sequencing and annotation.</title>
        <authorList>
            <consortium name="The Broad Institute Genomics Platform"/>
            <consortium name="The Broad Institute Genome Sequencing Center for Infectious Disease"/>
            <person name="Wu L."/>
            <person name="Ma J."/>
        </authorList>
    </citation>
    <scope>NUCLEOTIDE SEQUENCE [LARGE SCALE GENOMIC DNA]</scope>
    <source>
        <strain evidence="2">JCM 16702</strain>
    </source>
</reference>
<organism evidence="1 2">
    <name type="scientific">Actinomadura miaoliensis</name>
    <dbReference type="NCBI Taxonomy" id="430685"/>
    <lineage>
        <taxon>Bacteria</taxon>
        <taxon>Bacillati</taxon>
        <taxon>Actinomycetota</taxon>
        <taxon>Actinomycetes</taxon>
        <taxon>Streptosporangiales</taxon>
        <taxon>Thermomonosporaceae</taxon>
        <taxon>Actinomadura</taxon>
    </lineage>
</organism>
<evidence type="ECO:0000313" key="2">
    <source>
        <dbReference type="Proteomes" id="UP001500683"/>
    </source>
</evidence>
<protein>
    <recommendedName>
        <fullName evidence="3">Reverse transcriptase zinc-binding domain-containing protein</fullName>
    </recommendedName>
</protein>
<gene>
    <name evidence="1" type="ORF">GCM10022214_38320</name>
</gene>
<evidence type="ECO:0008006" key="3">
    <source>
        <dbReference type="Google" id="ProtNLM"/>
    </source>
</evidence>
<dbReference type="Proteomes" id="UP001500683">
    <property type="component" value="Unassembled WGS sequence"/>
</dbReference>
<name>A0ABP7VZ80_9ACTN</name>
<sequence length="65" mass="7047">MWTGEVRTKVWGRMCATASGRPLSSSQTTMQALAPPSLRIFVWRVVCGAARVTSETLSSLTFVDG</sequence>
<dbReference type="EMBL" id="BAAAZG010000023">
    <property type="protein sequence ID" value="GAA4077033.1"/>
    <property type="molecule type" value="Genomic_DNA"/>
</dbReference>